<dbReference type="Pfam" id="PF13604">
    <property type="entry name" value="AAA_30"/>
    <property type="match status" value="1"/>
</dbReference>
<evidence type="ECO:0000313" key="1">
    <source>
        <dbReference type="EMBL" id="KAK0415484.1"/>
    </source>
</evidence>
<comment type="caution">
    <text evidence="1">The sequence shown here is derived from an EMBL/GenBank/DDBJ whole genome shotgun (WGS) entry which is preliminary data.</text>
</comment>
<accession>A0AA39I296</accession>
<proteinExistence type="predicted"/>
<dbReference type="EMBL" id="JAUCMV010000002">
    <property type="protein sequence ID" value="KAK0415484.1"/>
    <property type="molecule type" value="Genomic_DNA"/>
</dbReference>
<dbReference type="AlphaFoldDB" id="A0AA39I296"/>
<dbReference type="Proteomes" id="UP001175271">
    <property type="component" value="Unassembled WGS sequence"/>
</dbReference>
<evidence type="ECO:0000313" key="2">
    <source>
        <dbReference type="Proteomes" id="UP001175271"/>
    </source>
</evidence>
<keyword evidence="2" id="KW-1185">Reference proteome</keyword>
<dbReference type="SUPFAM" id="SSF52540">
    <property type="entry name" value="P-loop containing nucleoside triphosphate hydrolases"/>
    <property type="match status" value="1"/>
</dbReference>
<gene>
    <name evidence="1" type="ORF">QR680_011967</name>
</gene>
<reference evidence="1" key="1">
    <citation type="submission" date="2023-06" db="EMBL/GenBank/DDBJ databases">
        <title>Genomic analysis of the entomopathogenic nematode Steinernema hermaphroditum.</title>
        <authorList>
            <person name="Schwarz E.M."/>
            <person name="Heppert J.K."/>
            <person name="Baniya A."/>
            <person name="Schwartz H.T."/>
            <person name="Tan C.-H."/>
            <person name="Antoshechkin I."/>
            <person name="Sternberg P.W."/>
            <person name="Goodrich-Blair H."/>
            <person name="Dillman A.R."/>
        </authorList>
    </citation>
    <scope>NUCLEOTIDE SEQUENCE</scope>
    <source>
        <strain evidence="1">PS9179</strain>
        <tissue evidence="1">Whole animal</tissue>
    </source>
</reference>
<name>A0AA39I296_9BILA</name>
<organism evidence="1 2">
    <name type="scientific">Steinernema hermaphroditum</name>
    <dbReference type="NCBI Taxonomy" id="289476"/>
    <lineage>
        <taxon>Eukaryota</taxon>
        <taxon>Metazoa</taxon>
        <taxon>Ecdysozoa</taxon>
        <taxon>Nematoda</taxon>
        <taxon>Chromadorea</taxon>
        <taxon>Rhabditida</taxon>
        <taxon>Tylenchina</taxon>
        <taxon>Panagrolaimomorpha</taxon>
        <taxon>Strongyloidoidea</taxon>
        <taxon>Steinernematidae</taxon>
        <taxon>Steinernema</taxon>
    </lineage>
</organism>
<sequence length="70" mass="7642">MSTDHCTLEGLNEEQKEAAERFIHDDCLALVVNAPAGTGKTVTLRIPYLLHPAIIRSLAPCYVPTGRVHS</sequence>
<dbReference type="InterPro" id="IPR027417">
    <property type="entry name" value="P-loop_NTPase"/>
</dbReference>
<protein>
    <submittedName>
        <fullName evidence="1">Uncharacterized protein</fullName>
    </submittedName>
</protein>
<dbReference type="Gene3D" id="3.40.50.300">
    <property type="entry name" value="P-loop containing nucleotide triphosphate hydrolases"/>
    <property type="match status" value="1"/>
</dbReference>